<dbReference type="InterPro" id="IPR045375">
    <property type="entry name" value="Put_radical_SAM-like_N"/>
</dbReference>
<dbReference type="EMBL" id="LWDV01000006">
    <property type="protein sequence ID" value="OCL28032.1"/>
    <property type="molecule type" value="Genomic_DNA"/>
</dbReference>
<dbReference type="InterPro" id="IPR007549">
    <property type="entry name" value="DUF512"/>
</dbReference>
<dbReference type="Pfam" id="PF04459">
    <property type="entry name" value="DUF512"/>
    <property type="match status" value="1"/>
</dbReference>
<comment type="caution">
    <text evidence="4">The sequence shown here is derived from an EMBL/GenBank/DDBJ whole genome shotgun (WGS) entry which is preliminary data.</text>
</comment>
<organism evidence="4 5">
    <name type="scientific">Orenia metallireducens</name>
    <dbReference type="NCBI Taxonomy" id="1413210"/>
    <lineage>
        <taxon>Bacteria</taxon>
        <taxon>Bacillati</taxon>
        <taxon>Bacillota</taxon>
        <taxon>Clostridia</taxon>
        <taxon>Halanaerobiales</taxon>
        <taxon>Halobacteroidaceae</taxon>
        <taxon>Orenia</taxon>
    </lineage>
</organism>
<evidence type="ECO:0000313" key="4">
    <source>
        <dbReference type="EMBL" id="OCL28032.1"/>
    </source>
</evidence>
<evidence type="ECO:0000313" key="5">
    <source>
        <dbReference type="Proteomes" id="UP000093514"/>
    </source>
</evidence>
<dbReference type="Pfam" id="PF17820">
    <property type="entry name" value="PDZ_6"/>
    <property type="match status" value="1"/>
</dbReference>
<name>A0A1C0ACD3_9FIRM</name>
<evidence type="ECO:0000259" key="3">
    <source>
        <dbReference type="Pfam" id="PF19238"/>
    </source>
</evidence>
<sequence>MGERLFAEFEDVSRYIRIEGVAAGSIAEELGVEIGDNLVRINGNTIRDFIDYRFLITDTYLEIEIIKNNGECWILEVEKDYDEPLGIEFSEIVFDGLKQCHNNCIFCFVKQTAPNTRKTLNLKDDDYRFSFLGGSYTTLTNLSDEEFQRIKQMHLSPLHVSVHSTDPEVRVRMLRNKKAGRILEQIRDLVGAGIELNTQVVLCPGINDGKILEKTIRDLEEFLPQVKSLAIVPVGLTKYRDDLDELRTFTPKEAKEVIKMVKEWQNKFREEYDSNFIYLSDEFYLLAGEEVPSTDYYDDFLQLENGVGMVRLLLDEFEAVEEKLPQILVEYRKVTMVTSVSGTKAIEAIINRLNRIDNLDIQLITVENQYFGPTVTVTGLLTGADILNNLSRIDGLGDVTLIPEIVLNDDGLFLDDLSWEDFVKEVPNQVVKVKNQGIDLVEKVLGYNFGGGDNDKTSSCNCR</sequence>
<feature type="domain" description="PDZ" evidence="2">
    <location>
        <begin position="18"/>
        <end position="56"/>
    </location>
</feature>
<dbReference type="Proteomes" id="UP000093514">
    <property type="component" value="Unassembled WGS sequence"/>
</dbReference>
<dbReference type="Pfam" id="PF19238">
    <property type="entry name" value="Radical_SAM_2"/>
    <property type="match status" value="1"/>
</dbReference>
<dbReference type="InterPro" id="IPR058240">
    <property type="entry name" value="rSAM_sf"/>
</dbReference>
<dbReference type="Gene3D" id="2.30.42.10">
    <property type="match status" value="1"/>
</dbReference>
<dbReference type="RefSeq" id="WP_068715073.1">
    <property type="nucleotide sequence ID" value="NZ_LWDV01000006.1"/>
</dbReference>
<dbReference type="InterPro" id="IPR041489">
    <property type="entry name" value="PDZ_6"/>
</dbReference>
<dbReference type="Gene3D" id="3.20.20.70">
    <property type="entry name" value="Aldolase class I"/>
    <property type="match status" value="1"/>
</dbReference>
<evidence type="ECO:0000259" key="2">
    <source>
        <dbReference type="Pfam" id="PF17820"/>
    </source>
</evidence>
<dbReference type="InterPro" id="IPR013785">
    <property type="entry name" value="Aldolase_TIM"/>
</dbReference>
<reference evidence="5" key="1">
    <citation type="submission" date="2016-07" db="EMBL/GenBank/DDBJ databases">
        <authorList>
            <person name="Florea S."/>
            <person name="Webb J.S."/>
            <person name="Jaromczyk J."/>
            <person name="Schardl C.L."/>
        </authorList>
    </citation>
    <scope>NUCLEOTIDE SEQUENCE [LARGE SCALE GENOMIC DNA]</scope>
    <source>
        <strain evidence="5">Z6</strain>
    </source>
</reference>
<protein>
    <submittedName>
        <fullName evidence="4">Fe-S oxidoreductase</fullName>
    </submittedName>
</protein>
<dbReference type="SUPFAM" id="SSF102114">
    <property type="entry name" value="Radical SAM enzymes"/>
    <property type="match status" value="1"/>
</dbReference>
<reference evidence="4 5" key="2">
    <citation type="submission" date="2016-08" db="EMBL/GenBank/DDBJ databases">
        <title>Orenia metallireducens sp. nov. strain Z6, a Novel Metal-reducing Firmicute from the Deep Subsurface.</title>
        <authorList>
            <person name="Maxim B.I."/>
            <person name="Kenneth K."/>
            <person name="Flynn T.M."/>
            <person name="Oloughlin E.J."/>
            <person name="Locke R.A."/>
            <person name="Weber J.R."/>
            <person name="Egan S.M."/>
            <person name="Mackie R.I."/>
            <person name="Cann I.K."/>
        </authorList>
    </citation>
    <scope>NUCLEOTIDE SEQUENCE [LARGE SCALE GENOMIC DNA]</scope>
    <source>
        <strain evidence="4 5">Z6</strain>
    </source>
</reference>
<gene>
    <name evidence="4" type="ORF">U472_02195</name>
</gene>
<accession>A0A1C0ACD3</accession>
<dbReference type="AlphaFoldDB" id="A0A1C0ACD3"/>
<keyword evidence="5" id="KW-1185">Reference proteome</keyword>
<proteinExistence type="predicted"/>
<dbReference type="InterPro" id="IPR036034">
    <property type="entry name" value="PDZ_sf"/>
</dbReference>
<feature type="domain" description="Putative radical SAM N-terminal" evidence="3">
    <location>
        <begin position="79"/>
        <end position="229"/>
    </location>
</feature>
<dbReference type="CDD" id="cd01335">
    <property type="entry name" value="Radical_SAM"/>
    <property type="match status" value="1"/>
</dbReference>
<feature type="domain" description="DUF512" evidence="1">
    <location>
        <begin position="232"/>
        <end position="434"/>
    </location>
</feature>
<dbReference type="SUPFAM" id="SSF50156">
    <property type="entry name" value="PDZ domain-like"/>
    <property type="match status" value="1"/>
</dbReference>
<evidence type="ECO:0000259" key="1">
    <source>
        <dbReference type="Pfam" id="PF04459"/>
    </source>
</evidence>
<dbReference type="OrthoDB" id="9774724at2"/>